<evidence type="ECO:0000256" key="2">
    <source>
        <dbReference type="ARBA" id="ARBA00022692"/>
    </source>
</evidence>
<evidence type="ECO:0000259" key="6">
    <source>
        <dbReference type="Pfam" id="PF01490"/>
    </source>
</evidence>
<feature type="transmembrane region" description="Helical" evidence="5">
    <location>
        <begin position="231"/>
        <end position="249"/>
    </location>
</feature>
<accession>A0AAV7YAT6</accession>
<dbReference type="InterPro" id="IPR013057">
    <property type="entry name" value="AA_transpt_TM"/>
</dbReference>
<comment type="caution">
    <text evidence="7">The sequence shown here is derived from an EMBL/GenBank/DDBJ whole genome shotgun (WGS) entry which is preliminary data.</text>
</comment>
<dbReference type="EMBL" id="JANTQA010000063">
    <property type="protein sequence ID" value="KAJ3426946.1"/>
    <property type="molecule type" value="Genomic_DNA"/>
</dbReference>
<name>A0AAV7YAT6_9EUKA</name>
<evidence type="ECO:0000256" key="3">
    <source>
        <dbReference type="ARBA" id="ARBA00022989"/>
    </source>
</evidence>
<keyword evidence="4 5" id="KW-0472">Membrane</keyword>
<feature type="transmembrane region" description="Helical" evidence="5">
    <location>
        <begin position="118"/>
        <end position="140"/>
    </location>
</feature>
<reference evidence="7" key="1">
    <citation type="submission" date="2022-08" db="EMBL/GenBank/DDBJ databases">
        <title>Novel sulphate-reducing endosymbionts in the free-living metamonad Anaeramoeba.</title>
        <authorList>
            <person name="Jerlstrom-Hultqvist J."/>
            <person name="Cepicka I."/>
            <person name="Gallot-Lavallee L."/>
            <person name="Salas-Leiva D."/>
            <person name="Curtis B.A."/>
            <person name="Zahonova K."/>
            <person name="Pipaliya S."/>
            <person name="Dacks J."/>
            <person name="Roger A.J."/>
        </authorList>
    </citation>
    <scope>NUCLEOTIDE SEQUENCE</scope>
    <source>
        <strain evidence="7">Busselton2</strain>
    </source>
</reference>
<feature type="transmembrane region" description="Helical" evidence="5">
    <location>
        <begin position="160"/>
        <end position="180"/>
    </location>
</feature>
<evidence type="ECO:0000256" key="1">
    <source>
        <dbReference type="ARBA" id="ARBA00004141"/>
    </source>
</evidence>
<comment type="subcellular location">
    <subcellularLocation>
        <location evidence="1">Membrane</location>
        <topology evidence="1">Multi-pass membrane protein</topology>
    </subcellularLocation>
</comment>
<feature type="transmembrane region" description="Helical" evidence="5">
    <location>
        <begin position="410"/>
        <end position="434"/>
    </location>
</feature>
<feature type="transmembrane region" description="Helical" evidence="5">
    <location>
        <begin position="45"/>
        <end position="68"/>
    </location>
</feature>
<sequence>MTEKDLLIKNDIREQSEGSSESLNSMKGEDYIPLNKSDAKKNASLFSSVANLSNAVLGSGILSLPYVFSLMGWALGMIMLFAVAGISWVTLQMFAITIRKVGKYTYEEIAEAAYGKKFSIFMKICIFGITLSASTSYLVIVGDTFPKVFNYSNPDGHSFWTGRVWISICLMLVVCFPLSMMKKMDSLKFTSTLSFISISYLVCLIIVRFPSLNATLKASETVAFRWNYMKILTGVPNIIFADTAHVVLLNVMGEFSNPTDKRIKKLTSLTLLACNVLYTIASLFGFFSFGTNASGNVLNGYKDNDIGAVIGRLVIGIVGIVSFPLFVHVARSSINHLLFHNKPFSWFRHMAVTLIFCGFTQTMALVLPEIQLITAFSGSTFSLISVFISPVLCYMKLIIPDSSRKQRIKYYLLMAFGVLLMCVCLSMIIMNQILHEK</sequence>
<dbReference type="GO" id="GO:0015179">
    <property type="term" value="F:L-amino acid transmembrane transporter activity"/>
    <property type="evidence" value="ECO:0007669"/>
    <property type="project" value="TreeGrafter"/>
</dbReference>
<feature type="transmembrane region" description="Helical" evidence="5">
    <location>
        <begin position="350"/>
        <end position="367"/>
    </location>
</feature>
<proteinExistence type="predicted"/>
<evidence type="ECO:0000313" key="8">
    <source>
        <dbReference type="Proteomes" id="UP001146793"/>
    </source>
</evidence>
<feature type="transmembrane region" description="Helical" evidence="5">
    <location>
        <begin position="192"/>
        <end position="211"/>
    </location>
</feature>
<feature type="domain" description="Amino acid transporter transmembrane" evidence="6">
    <location>
        <begin position="42"/>
        <end position="429"/>
    </location>
</feature>
<keyword evidence="2 5" id="KW-0812">Transmembrane</keyword>
<keyword evidence="3 5" id="KW-1133">Transmembrane helix</keyword>
<dbReference type="PANTHER" id="PTHR22950">
    <property type="entry name" value="AMINO ACID TRANSPORTER"/>
    <property type="match status" value="1"/>
</dbReference>
<dbReference type="GO" id="GO:0016020">
    <property type="term" value="C:membrane"/>
    <property type="evidence" value="ECO:0007669"/>
    <property type="project" value="UniProtKB-SubCell"/>
</dbReference>
<feature type="transmembrane region" description="Helical" evidence="5">
    <location>
        <begin position="373"/>
        <end position="398"/>
    </location>
</feature>
<dbReference type="AlphaFoldDB" id="A0AAV7YAT6"/>
<feature type="transmembrane region" description="Helical" evidence="5">
    <location>
        <begin position="74"/>
        <end position="98"/>
    </location>
</feature>
<protein>
    <submittedName>
        <fullName evidence="7">Amino acid transporter</fullName>
    </submittedName>
</protein>
<gene>
    <name evidence="7" type="ORF">M0812_26520</name>
</gene>
<organism evidence="7 8">
    <name type="scientific">Anaeramoeba flamelloides</name>
    <dbReference type="NCBI Taxonomy" id="1746091"/>
    <lineage>
        <taxon>Eukaryota</taxon>
        <taxon>Metamonada</taxon>
        <taxon>Anaeramoebidae</taxon>
        <taxon>Anaeramoeba</taxon>
    </lineage>
</organism>
<evidence type="ECO:0000256" key="4">
    <source>
        <dbReference type="ARBA" id="ARBA00023136"/>
    </source>
</evidence>
<dbReference type="Proteomes" id="UP001146793">
    <property type="component" value="Unassembled WGS sequence"/>
</dbReference>
<feature type="transmembrane region" description="Helical" evidence="5">
    <location>
        <begin position="309"/>
        <end position="329"/>
    </location>
</feature>
<evidence type="ECO:0000256" key="5">
    <source>
        <dbReference type="SAM" id="Phobius"/>
    </source>
</evidence>
<feature type="transmembrane region" description="Helical" evidence="5">
    <location>
        <begin position="269"/>
        <end position="289"/>
    </location>
</feature>
<dbReference type="Pfam" id="PF01490">
    <property type="entry name" value="Aa_trans"/>
    <property type="match status" value="1"/>
</dbReference>
<evidence type="ECO:0000313" key="7">
    <source>
        <dbReference type="EMBL" id="KAJ3426946.1"/>
    </source>
</evidence>